<evidence type="ECO:0000313" key="3">
    <source>
        <dbReference type="EMBL" id="KUG03021.1"/>
    </source>
</evidence>
<dbReference type="NCBIfam" id="TIGR01361">
    <property type="entry name" value="DAHP_synth_Bsub"/>
    <property type="match status" value="1"/>
</dbReference>
<gene>
    <name evidence="3" type="ORF">ASZ90_019564</name>
</gene>
<comment type="caution">
    <text evidence="3">The sequence shown here is derived from an EMBL/GenBank/DDBJ whole genome shotgun (WGS) entry which is preliminary data.</text>
</comment>
<dbReference type="InterPro" id="IPR052899">
    <property type="entry name" value="Class-I_DAHP_synthase"/>
</dbReference>
<dbReference type="EC" id="2.5.1.54" evidence="3"/>
<evidence type="ECO:0000259" key="2">
    <source>
        <dbReference type="Pfam" id="PF00793"/>
    </source>
</evidence>
<dbReference type="GO" id="GO:0003849">
    <property type="term" value="F:3-deoxy-7-phosphoheptulonate synthase activity"/>
    <property type="evidence" value="ECO:0007669"/>
    <property type="project" value="UniProtKB-EC"/>
</dbReference>
<protein>
    <submittedName>
        <fullName evidence="3">2-keto-3-deoxy-d-arabino-heptulosonate-7-phosphate synthase i beta</fullName>
        <ecNumber evidence="3">2.5.1.54</ecNumber>
    </submittedName>
</protein>
<dbReference type="Gene3D" id="3.20.20.70">
    <property type="entry name" value="Aldolase class I"/>
    <property type="match status" value="1"/>
</dbReference>
<dbReference type="AlphaFoldDB" id="A0A0W8E3K2"/>
<feature type="domain" description="DAHP synthetase I/KDSA" evidence="2">
    <location>
        <begin position="26"/>
        <end position="194"/>
    </location>
</feature>
<accession>A0A0W8E3K2</accession>
<sequence length="196" mass="21824">MEACRLAVRDNHPMDTIINIPGKADSTRIGKGYCTVIAGPCAVESPEKYLEIALQVKKMGAHVLRGGAFKPRTSPYSFAGLGIQGLKILEEAREITGLPVITELMDIRDLDQVCRYSDIIQIGSRNMQNFSLLREVGRVNKPVMVKRGLSATIEEWLLAAEYVLCEGNREVILCERGIRTFEGMTRNTVDIGQLHY</sequence>
<name>A0A0W8E3K2_9ZZZZ</name>
<dbReference type="GO" id="GO:0009073">
    <property type="term" value="P:aromatic amino acid family biosynthetic process"/>
    <property type="evidence" value="ECO:0007669"/>
    <property type="project" value="InterPro"/>
</dbReference>
<keyword evidence="1 3" id="KW-0808">Transferase</keyword>
<dbReference type="InterPro" id="IPR006218">
    <property type="entry name" value="DAHP1/KDSA"/>
</dbReference>
<organism evidence="3">
    <name type="scientific">hydrocarbon metagenome</name>
    <dbReference type="NCBI Taxonomy" id="938273"/>
    <lineage>
        <taxon>unclassified sequences</taxon>
        <taxon>metagenomes</taxon>
        <taxon>ecological metagenomes</taxon>
    </lineage>
</organism>
<dbReference type="PANTHER" id="PTHR43018">
    <property type="entry name" value="PHOSPHO-2-DEHYDRO-3-DEOXYHEPTONATE ALDOLASE"/>
    <property type="match status" value="1"/>
</dbReference>
<dbReference type="PANTHER" id="PTHR43018:SF2">
    <property type="entry name" value="PHOSPHO-2-DEHYDRO-3-DEOXYHEPTONATE ALDOLASE"/>
    <property type="match status" value="1"/>
</dbReference>
<dbReference type="GO" id="GO:0016832">
    <property type="term" value="F:aldehyde-lyase activity"/>
    <property type="evidence" value="ECO:0007669"/>
    <property type="project" value="InterPro"/>
</dbReference>
<proteinExistence type="predicted"/>
<dbReference type="InterPro" id="IPR013785">
    <property type="entry name" value="Aldolase_TIM"/>
</dbReference>
<dbReference type="SUPFAM" id="SSF51569">
    <property type="entry name" value="Aldolase"/>
    <property type="match status" value="1"/>
</dbReference>
<evidence type="ECO:0000256" key="1">
    <source>
        <dbReference type="ARBA" id="ARBA00022679"/>
    </source>
</evidence>
<dbReference type="Pfam" id="PF00793">
    <property type="entry name" value="DAHP_synth_1"/>
    <property type="match status" value="1"/>
</dbReference>
<dbReference type="EMBL" id="LNQE01001896">
    <property type="protein sequence ID" value="KUG03021.1"/>
    <property type="molecule type" value="Genomic_DNA"/>
</dbReference>
<reference evidence="3" key="1">
    <citation type="journal article" date="2015" name="Proc. Natl. Acad. Sci. U.S.A.">
        <title>Networks of energetic and metabolic interactions define dynamics in microbial communities.</title>
        <authorList>
            <person name="Embree M."/>
            <person name="Liu J.K."/>
            <person name="Al-Bassam M.M."/>
            <person name="Zengler K."/>
        </authorList>
    </citation>
    <scope>NUCLEOTIDE SEQUENCE</scope>
</reference>
<dbReference type="InterPro" id="IPR006268">
    <property type="entry name" value="DAHP_syn_2"/>
</dbReference>